<name>A0A7J0FRT5_9ERIC</name>
<proteinExistence type="predicted"/>
<dbReference type="Gene3D" id="3.90.550.50">
    <property type="match status" value="1"/>
</dbReference>
<dbReference type="InterPro" id="IPR006740">
    <property type="entry name" value="DUF604"/>
</dbReference>
<dbReference type="EMBL" id="BJWL01000015">
    <property type="protein sequence ID" value="GFZ01429.1"/>
    <property type="molecule type" value="Genomic_DNA"/>
</dbReference>
<dbReference type="OrthoDB" id="414175at2759"/>
<gene>
    <name evidence="1" type="ORF">Acr_15g0000380</name>
</gene>
<keyword evidence="1" id="KW-0808">Transferase</keyword>
<organism evidence="1 2">
    <name type="scientific">Actinidia rufa</name>
    <dbReference type="NCBI Taxonomy" id="165716"/>
    <lineage>
        <taxon>Eukaryota</taxon>
        <taxon>Viridiplantae</taxon>
        <taxon>Streptophyta</taxon>
        <taxon>Embryophyta</taxon>
        <taxon>Tracheophyta</taxon>
        <taxon>Spermatophyta</taxon>
        <taxon>Magnoliopsida</taxon>
        <taxon>eudicotyledons</taxon>
        <taxon>Gunneridae</taxon>
        <taxon>Pentapetalae</taxon>
        <taxon>asterids</taxon>
        <taxon>Ericales</taxon>
        <taxon>Actinidiaceae</taxon>
        <taxon>Actinidia</taxon>
    </lineage>
</organism>
<evidence type="ECO:0000313" key="2">
    <source>
        <dbReference type="Proteomes" id="UP000585474"/>
    </source>
</evidence>
<comment type="caution">
    <text evidence="1">The sequence shown here is derived from an EMBL/GenBank/DDBJ whole genome shotgun (WGS) entry which is preliminary data.</text>
</comment>
<dbReference type="PANTHER" id="PTHR10811">
    <property type="entry name" value="FRINGE-RELATED"/>
    <property type="match status" value="1"/>
</dbReference>
<keyword evidence="2" id="KW-1185">Reference proteome</keyword>
<dbReference type="Pfam" id="PF04646">
    <property type="entry name" value="DUF604"/>
    <property type="match status" value="1"/>
</dbReference>
<reference evidence="1 2" key="1">
    <citation type="submission" date="2019-07" db="EMBL/GenBank/DDBJ databases">
        <title>De Novo Assembly of kiwifruit Actinidia rufa.</title>
        <authorList>
            <person name="Sugita-Konishi S."/>
            <person name="Sato K."/>
            <person name="Mori E."/>
            <person name="Abe Y."/>
            <person name="Kisaki G."/>
            <person name="Hamano K."/>
            <person name="Suezawa K."/>
            <person name="Otani M."/>
            <person name="Fukuda T."/>
            <person name="Manabe T."/>
            <person name="Gomi K."/>
            <person name="Tabuchi M."/>
            <person name="Akimitsu K."/>
            <person name="Kataoka I."/>
        </authorList>
    </citation>
    <scope>NUCLEOTIDE SEQUENCE [LARGE SCALE GENOMIC DNA]</scope>
    <source>
        <strain evidence="2">cv. Fuchu</strain>
    </source>
</reference>
<dbReference type="Proteomes" id="UP000585474">
    <property type="component" value="Unassembled WGS sequence"/>
</dbReference>
<sequence length="263" mass="30278">MPYVIRIARIIVETFRAENKNVRWYVIVDDDTVLFINNLVEVLAKYDHRKYYYIGKNSECIVNNVQGSFEMAFGGAGYALSYPLAEALVTNFDLCIKRYPYLYGSDHILQSCVADLGVSLTLEKGFHQIDLRGDISGLLSAHPQSPFLSLHHLEAVNPIFPFLNRYDSVNHLMKAAQADESRLLQQTACYHKRRNWTFSLVLRPNLREYFPPSVLQRPLETFIPWKKGAFPPYVFNTRLPSNDPCEAPHFFFFDSVENTIGDV</sequence>
<dbReference type="AlphaFoldDB" id="A0A7J0FRT5"/>
<protein>
    <submittedName>
        <fullName evidence="1">Glycosyltransferase</fullName>
    </submittedName>
</protein>
<evidence type="ECO:0000313" key="1">
    <source>
        <dbReference type="EMBL" id="GFZ01429.1"/>
    </source>
</evidence>
<accession>A0A7J0FRT5</accession>
<dbReference type="GO" id="GO:0016740">
    <property type="term" value="F:transferase activity"/>
    <property type="evidence" value="ECO:0007669"/>
    <property type="project" value="UniProtKB-KW"/>
</dbReference>